<evidence type="ECO:0000313" key="1">
    <source>
        <dbReference type="EMBL" id="KAH8017353.1"/>
    </source>
</evidence>
<comment type="caution">
    <text evidence="1">The sequence shown here is derived from an EMBL/GenBank/DDBJ whole genome shotgun (WGS) entry which is preliminary data.</text>
</comment>
<keyword evidence="2" id="KW-1185">Reference proteome</keyword>
<sequence length="122" mass="13565">MANSGCEVHRFDPGIRAAHIQEGHLWYHRLSIDWRDPNPAIAAHKLHANTKRLGAILNDFGHYKKEDQETADSAANRLCSFSPLWPLEAQSASGLMAAWSMPRPVVVAEAIVASNMGFIYKN</sequence>
<gene>
    <name evidence="1" type="primary">METTL24_1</name>
    <name evidence="1" type="ORF">K3G42_028676</name>
</gene>
<reference evidence="1" key="1">
    <citation type="submission" date="2021-08" db="EMBL/GenBank/DDBJ databases">
        <title>The first chromosome-level gecko genome reveals the dynamic sex chromosomes of Neotropical dwarf geckos (Sphaerodactylidae: Sphaerodactylus).</title>
        <authorList>
            <person name="Pinto B.J."/>
            <person name="Keating S.E."/>
            <person name="Gamble T."/>
        </authorList>
    </citation>
    <scope>NUCLEOTIDE SEQUENCE</scope>
    <source>
        <strain evidence="1">TG3544</strain>
    </source>
</reference>
<proteinExistence type="predicted"/>
<dbReference type="Proteomes" id="UP000827872">
    <property type="component" value="Linkage Group LG01"/>
</dbReference>
<accession>A0ACB8GC67</accession>
<dbReference type="EMBL" id="CM037614">
    <property type="protein sequence ID" value="KAH8017353.1"/>
    <property type="molecule type" value="Genomic_DNA"/>
</dbReference>
<protein>
    <submittedName>
        <fullName evidence="1">Methyltransferase-like protein 24</fullName>
    </submittedName>
</protein>
<evidence type="ECO:0000313" key="2">
    <source>
        <dbReference type="Proteomes" id="UP000827872"/>
    </source>
</evidence>
<organism evidence="1 2">
    <name type="scientific">Sphaerodactylus townsendi</name>
    <dbReference type="NCBI Taxonomy" id="933632"/>
    <lineage>
        <taxon>Eukaryota</taxon>
        <taxon>Metazoa</taxon>
        <taxon>Chordata</taxon>
        <taxon>Craniata</taxon>
        <taxon>Vertebrata</taxon>
        <taxon>Euteleostomi</taxon>
        <taxon>Lepidosauria</taxon>
        <taxon>Squamata</taxon>
        <taxon>Bifurcata</taxon>
        <taxon>Gekkota</taxon>
        <taxon>Sphaerodactylidae</taxon>
        <taxon>Sphaerodactylus</taxon>
    </lineage>
</organism>
<name>A0ACB8GC67_9SAUR</name>